<reference evidence="13" key="3">
    <citation type="submission" date="2015-06" db="UniProtKB">
        <authorList>
            <consortium name="EnsemblProtists"/>
        </authorList>
    </citation>
    <scope>IDENTIFICATION</scope>
</reference>
<evidence type="ECO:0000313" key="13">
    <source>
        <dbReference type="EnsemblProtists" id="EKX45079"/>
    </source>
</evidence>
<organism evidence="12">
    <name type="scientific">Guillardia theta (strain CCMP2712)</name>
    <name type="common">Cryptophyte</name>
    <dbReference type="NCBI Taxonomy" id="905079"/>
    <lineage>
        <taxon>Eukaryota</taxon>
        <taxon>Cryptophyceae</taxon>
        <taxon>Pyrenomonadales</taxon>
        <taxon>Geminigeraceae</taxon>
        <taxon>Guillardia</taxon>
    </lineage>
</organism>
<keyword evidence="3 9" id="KW-0812">Transmembrane</keyword>
<dbReference type="PaxDb" id="55529-EKX45079"/>
<dbReference type="InterPro" id="IPR011012">
    <property type="entry name" value="Longin-like_dom_sf"/>
</dbReference>
<dbReference type="PRINTS" id="PR00219">
    <property type="entry name" value="SYNAPTOBREVN"/>
</dbReference>
<evidence type="ECO:0000256" key="5">
    <source>
        <dbReference type="ARBA" id="ARBA00022989"/>
    </source>
</evidence>
<dbReference type="SUPFAM" id="SSF58038">
    <property type="entry name" value="SNARE fusion complex"/>
    <property type="match status" value="1"/>
</dbReference>
<dbReference type="EMBL" id="JH993001">
    <property type="protein sequence ID" value="EKX45079.1"/>
    <property type="molecule type" value="Genomic_DNA"/>
</dbReference>
<dbReference type="FunFam" id="3.30.450.50:FF:000015">
    <property type="entry name" value="Synaptobrevin 2 isoform 1"/>
    <property type="match status" value="1"/>
</dbReference>
<sequence>MACGSIVYSLIARETVILAEYAAGTGNFASVTRKILEKLPGSDSRMSYVCDRHIFHIMVFDGLTYMCMAEEDFGRRVAFSFLEDIKNKFQSSCGSQAKTALAYAFNEEFSRVLCKQMEYFSSSGEMDKIDKVKAEMDDVKNVMVDNIEKVLKRGEKIELLVDKTDNLNQQSIRFKKHSSQLKQAMWWQNARMMIFVGVVVAVVLAILIYSMSGH</sequence>
<reference evidence="14" key="2">
    <citation type="submission" date="2012-11" db="EMBL/GenBank/DDBJ databases">
        <authorList>
            <person name="Kuo A."/>
            <person name="Curtis B.A."/>
            <person name="Tanifuji G."/>
            <person name="Burki F."/>
            <person name="Gruber A."/>
            <person name="Irimia M."/>
            <person name="Maruyama S."/>
            <person name="Arias M.C."/>
            <person name="Ball S.G."/>
            <person name="Gile G.H."/>
            <person name="Hirakawa Y."/>
            <person name="Hopkins J.F."/>
            <person name="Rensing S.A."/>
            <person name="Schmutz J."/>
            <person name="Symeonidi A."/>
            <person name="Elias M."/>
            <person name="Eveleigh R.J."/>
            <person name="Herman E.K."/>
            <person name="Klute M.J."/>
            <person name="Nakayama T."/>
            <person name="Obornik M."/>
            <person name="Reyes-Prieto A."/>
            <person name="Armbrust E.V."/>
            <person name="Aves S.J."/>
            <person name="Beiko R.G."/>
            <person name="Coutinho P."/>
            <person name="Dacks J.B."/>
            <person name="Durnford D.G."/>
            <person name="Fast N.M."/>
            <person name="Green B.R."/>
            <person name="Grisdale C."/>
            <person name="Hempe F."/>
            <person name="Henrissat B."/>
            <person name="Hoppner M.P."/>
            <person name="Ishida K.-I."/>
            <person name="Kim E."/>
            <person name="Koreny L."/>
            <person name="Kroth P.G."/>
            <person name="Liu Y."/>
            <person name="Malik S.-B."/>
            <person name="Maier U.G."/>
            <person name="McRose D."/>
            <person name="Mock T."/>
            <person name="Neilson J.A."/>
            <person name="Onodera N.T."/>
            <person name="Poole A.M."/>
            <person name="Pritham E.J."/>
            <person name="Richards T.A."/>
            <person name="Rocap G."/>
            <person name="Roy S.W."/>
            <person name="Sarai C."/>
            <person name="Schaack S."/>
            <person name="Shirato S."/>
            <person name="Slamovits C.H."/>
            <person name="Spencer D.F."/>
            <person name="Suzuki S."/>
            <person name="Worden A.Z."/>
            <person name="Zauner S."/>
            <person name="Barry K."/>
            <person name="Bell C."/>
            <person name="Bharti A.K."/>
            <person name="Crow J.A."/>
            <person name="Grimwood J."/>
            <person name="Kramer R."/>
            <person name="Lindquist E."/>
            <person name="Lucas S."/>
            <person name="Salamov A."/>
            <person name="McFadden G.I."/>
            <person name="Lane C.E."/>
            <person name="Keeling P.J."/>
            <person name="Gray M.W."/>
            <person name="Grigoriev I.V."/>
            <person name="Archibald J.M."/>
        </authorList>
    </citation>
    <scope>NUCLEOTIDE SEQUENCE</scope>
    <source>
        <strain evidence="14">CCMP2712</strain>
    </source>
</reference>
<dbReference type="FunFam" id="1.20.5.110:FF:000004">
    <property type="entry name" value="Vesicle-associated membrane protein 7"/>
    <property type="match status" value="1"/>
</dbReference>
<dbReference type="STRING" id="905079.L1JAE7"/>
<evidence type="ECO:0000256" key="3">
    <source>
        <dbReference type="ARBA" id="ARBA00022692"/>
    </source>
</evidence>
<dbReference type="PROSITE" id="PS50859">
    <property type="entry name" value="LONGIN"/>
    <property type="match status" value="1"/>
</dbReference>
<reference evidence="12 14" key="1">
    <citation type="journal article" date="2012" name="Nature">
        <title>Algal genomes reveal evolutionary mosaicism and the fate of nucleomorphs.</title>
        <authorList>
            <consortium name="DOE Joint Genome Institute"/>
            <person name="Curtis B.A."/>
            <person name="Tanifuji G."/>
            <person name="Burki F."/>
            <person name="Gruber A."/>
            <person name="Irimia M."/>
            <person name="Maruyama S."/>
            <person name="Arias M.C."/>
            <person name="Ball S.G."/>
            <person name="Gile G.H."/>
            <person name="Hirakawa Y."/>
            <person name="Hopkins J.F."/>
            <person name="Kuo A."/>
            <person name="Rensing S.A."/>
            <person name="Schmutz J."/>
            <person name="Symeonidi A."/>
            <person name="Elias M."/>
            <person name="Eveleigh R.J."/>
            <person name="Herman E.K."/>
            <person name="Klute M.J."/>
            <person name="Nakayama T."/>
            <person name="Obornik M."/>
            <person name="Reyes-Prieto A."/>
            <person name="Armbrust E.V."/>
            <person name="Aves S.J."/>
            <person name="Beiko R.G."/>
            <person name="Coutinho P."/>
            <person name="Dacks J.B."/>
            <person name="Durnford D.G."/>
            <person name="Fast N.M."/>
            <person name="Green B.R."/>
            <person name="Grisdale C.J."/>
            <person name="Hempel F."/>
            <person name="Henrissat B."/>
            <person name="Hoppner M.P."/>
            <person name="Ishida K."/>
            <person name="Kim E."/>
            <person name="Koreny L."/>
            <person name="Kroth P.G."/>
            <person name="Liu Y."/>
            <person name="Malik S.B."/>
            <person name="Maier U.G."/>
            <person name="McRose D."/>
            <person name="Mock T."/>
            <person name="Neilson J.A."/>
            <person name="Onodera N.T."/>
            <person name="Poole A.M."/>
            <person name="Pritham E.J."/>
            <person name="Richards T.A."/>
            <person name="Rocap G."/>
            <person name="Roy S.W."/>
            <person name="Sarai C."/>
            <person name="Schaack S."/>
            <person name="Shirato S."/>
            <person name="Slamovits C.H."/>
            <person name="Spencer D.F."/>
            <person name="Suzuki S."/>
            <person name="Worden A.Z."/>
            <person name="Zauner S."/>
            <person name="Barry K."/>
            <person name="Bell C."/>
            <person name="Bharti A.K."/>
            <person name="Crow J.A."/>
            <person name="Grimwood J."/>
            <person name="Kramer R."/>
            <person name="Lindquist E."/>
            <person name="Lucas S."/>
            <person name="Salamov A."/>
            <person name="McFadden G.I."/>
            <person name="Lane C.E."/>
            <person name="Keeling P.J."/>
            <person name="Gray M.W."/>
            <person name="Grigoriev I.V."/>
            <person name="Archibald J.M."/>
        </authorList>
    </citation>
    <scope>NUCLEOTIDE SEQUENCE</scope>
    <source>
        <strain evidence="12 14">CCMP2712</strain>
    </source>
</reference>
<dbReference type="GO" id="GO:0012505">
    <property type="term" value="C:endomembrane system"/>
    <property type="evidence" value="ECO:0007669"/>
    <property type="project" value="UniProtKB-SubCell"/>
</dbReference>
<evidence type="ECO:0000256" key="4">
    <source>
        <dbReference type="ARBA" id="ARBA00022927"/>
    </source>
</evidence>
<evidence type="ECO:0000313" key="12">
    <source>
        <dbReference type="EMBL" id="EKX45079.1"/>
    </source>
</evidence>
<comment type="subcellular location">
    <subcellularLocation>
        <location evidence="7">Endomembrane system</location>
        <topology evidence="7">Single-pass type IV membrane protein</topology>
    </subcellularLocation>
</comment>
<dbReference type="GO" id="GO:0016192">
    <property type="term" value="P:vesicle-mediated transport"/>
    <property type="evidence" value="ECO:0007669"/>
    <property type="project" value="InterPro"/>
</dbReference>
<dbReference type="Pfam" id="PF00957">
    <property type="entry name" value="Synaptobrevin"/>
    <property type="match status" value="1"/>
</dbReference>
<dbReference type="HOGENOM" id="CLU_064620_1_1_1"/>
<comment type="similarity">
    <text evidence="1">Belongs to the synaptobrevin family.</text>
</comment>
<dbReference type="AlphaFoldDB" id="L1JAE7"/>
<protein>
    <submittedName>
        <fullName evidence="12">Vesicle-associated membrane protein 7C</fullName>
    </submittedName>
</protein>
<dbReference type="GeneID" id="17301632"/>
<evidence type="ECO:0000256" key="2">
    <source>
        <dbReference type="ARBA" id="ARBA00022448"/>
    </source>
</evidence>
<dbReference type="InterPro" id="IPR001388">
    <property type="entry name" value="Synaptobrevin-like"/>
</dbReference>
<dbReference type="Pfam" id="PF13774">
    <property type="entry name" value="Longin"/>
    <property type="match status" value="1"/>
</dbReference>
<feature type="transmembrane region" description="Helical" evidence="9">
    <location>
        <begin position="192"/>
        <end position="211"/>
    </location>
</feature>
<dbReference type="RefSeq" id="XP_005832059.1">
    <property type="nucleotide sequence ID" value="XM_005832002.1"/>
</dbReference>
<evidence type="ECO:0000256" key="1">
    <source>
        <dbReference type="ARBA" id="ARBA00008025"/>
    </source>
</evidence>
<evidence type="ECO:0000256" key="6">
    <source>
        <dbReference type="ARBA" id="ARBA00023136"/>
    </source>
</evidence>
<evidence type="ECO:0000259" key="11">
    <source>
        <dbReference type="PROSITE" id="PS50892"/>
    </source>
</evidence>
<dbReference type="OrthoDB" id="248747at2759"/>
<evidence type="ECO:0000259" key="10">
    <source>
        <dbReference type="PROSITE" id="PS50859"/>
    </source>
</evidence>
<dbReference type="CDD" id="cd15843">
    <property type="entry name" value="R-SNARE"/>
    <property type="match status" value="1"/>
</dbReference>
<keyword evidence="8" id="KW-0175">Coiled coil</keyword>
<feature type="domain" description="Longin" evidence="10">
    <location>
        <begin position="10"/>
        <end position="113"/>
    </location>
</feature>
<evidence type="ECO:0000256" key="7">
    <source>
        <dbReference type="ARBA" id="ARBA00046280"/>
    </source>
</evidence>
<evidence type="ECO:0000313" key="14">
    <source>
        <dbReference type="Proteomes" id="UP000011087"/>
    </source>
</evidence>
<dbReference type="PANTHER" id="PTHR21136:SF214">
    <property type="entry name" value="VESICLE-ASSOCIATED MEMBRANE PROTEIN 714"/>
    <property type="match status" value="1"/>
</dbReference>
<dbReference type="InterPro" id="IPR042855">
    <property type="entry name" value="V_SNARE_CC"/>
</dbReference>
<dbReference type="PROSITE" id="PS50892">
    <property type="entry name" value="V_SNARE"/>
    <property type="match status" value="1"/>
</dbReference>
<dbReference type="KEGG" id="gtt:GUITHDRAFT_157906"/>
<dbReference type="InterPro" id="IPR010908">
    <property type="entry name" value="Longin_dom"/>
</dbReference>
<dbReference type="OMA" id="NTKLMIM"/>
<feature type="domain" description="V-SNARE coiled-coil homology" evidence="11">
    <location>
        <begin position="128"/>
        <end position="188"/>
    </location>
</feature>
<dbReference type="eggNOG" id="KOG0859">
    <property type="taxonomic scope" value="Eukaryota"/>
</dbReference>
<dbReference type="CDD" id="cd14824">
    <property type="entry name" value="Longin"/>
    <property type="match status" value="1"/>
</dbReference>
<keyword evidence="2" id="KW-0813">Transport</keyword>
<dbReference type="SUPFAM" id="SSF64356">
    <property type="entry name" value="SNARE-like"/>
    <property type="match status" value="1"/>
</dbReference>
<dbReference type="InterPro" id="IPR051097">
    <property type="entry name" value="Synaptobrevin-like_transport"/>
</dbReference>
<dbReference type="GO" id="GO:0005737">
    <property type="term" value="C:cytoplasm"/>
    <property type="evidence" value="ECO:0007669"/>
    <property type="project" value="UniProtKB-ARBA"/>
</dbReference>
<dbReference type="PANTHER" id="PTHR21136">
    <property type="entry name" value="SNARE PROTEINS"/>
    <property type="match status" value="1"/>
</dbReference>
<name>L1JAE7_GUITC</name>
<proteinExistence type="inferred from homology"/>
<dbReference type="Gene3D" id="3.30.450.50">
    <property type="entry name" value="Longin domain"/>
    <property type="match status" value="1"/>
</dbReference>
<gene>
    <name evidence="12" type="primary">VAMP7C</name>
    <name evidence="12" type="ORF">GUITHDRAFT_157906</name>
</gene>
<dbReference type="EnsemblProtists" id="EKX45079">
    <property type="protein sequence ID" value="EKX45079"/>
    <property type="gene ID" value="GUITHDRAFT_157906"/>
</dbReference>
<dbReference type="Proteomes" id="UP000011087">
    <property type="component" value="Unassembled WGS sequence"/>
</dbReference>
<evidence type="ECO:0000256" key="9">
    <source>
        <dbReference type="SAM" id="Phobius"/>
    </source>
</evidence>
<dbReference type="SMART" id="SM01270">
    <property type="entry name" value="Longin"/>
    <property type="match status" value="1"/>
</dbReference>
<dbReference type="GO" id="GO:0015031">
    <property type="term" value="P:protein transport"/>
    <property type="evidence" value="ECO:0007669"/>
    <property type="project" value="UniProtKB-KW"/>
</dbReference>
<accession>L1JAE7</accession>
<dbReference type="Gene3D" id="1.20.5.110">
    <property type="match status" value="1"/>
</dbReference>
<dbReference type="GO" id="GO:0016020">
    <property type="term" value="C:membrane"/>
    <property type="evidence" value="ECO:0007669"/>
    <property type="project" value="InterPro"/>
</dbReference>
<keyword evidence="6 9" id="KW-0472">Membrane</keyword>
<keyword evidence="5 9" id="KW-1133">Transmembrane helix</keyword>
<evidence type="ECO:0000256" key="8">
    <source>
        <dbReference type="PROSITE-ProRule" id="PRU00290"/>
    </source>
</evidence>
<keyword evidence="4" id="KW-0653">Protein transport</keyword>
<keyword evidence="14" id="KW-1185">Reference proteome</keyword>